<dbReference type="Proteomes" id="UP000438448">
    <property type="component" value="Unassembled WGS sequence"/>
</dbReference>
<evidence type="ECO:0000313" key="5">
    <source>
        <dbReference type="EMBL" id="MQY17341.1"/>
    </source>
</evidence>
<gene>
    <name evidence="5" type="primary">lldR_1</name>
    <name evidence="5" type="ORF">NRB20_04040</name>
</gene>
<evidence type="ECO:0000313" key="6">
    <source>
        <dbReference type="Proteomes" id="UP000438448"/>
    </source>
</evidence>
<proteinExistence type="predicted"/>
<evidence type="ECO:0000256" key="3">
    <source>
        <dbReference type="ARBA" id="ARBA00023163"/>
    </source>
</evidence>
<dbReference type="SUPFAM" id="SSF48008">
    <property type="entry name" value="GntR ligand-binding domain-like"/>
    <property type="match status" value="1"/>
</dbReference>
<dbReference type="PANTHER" id="PTHR43537">
    <property type="entry name" value="TRANSCRIPTIONAL REGULATOR, GNTR FAMILY"/>
    <property type="match status" value="1"/>
</dbReference>
<dbReference type="RefSeq" id="WP_153407415.1">
    <property type="nucleotide sequence ID" value="NZ_WEGK01000001.1"/>
</dbReference>
<dbReference type="PANTHER" id="PTHR43537:SF44">
    <property type="entry name" value="GNTR FAMILY REGULATORY PROTEIN"/>
    <property type="match status" value="1"/>
</dbReference>
<comment type="caution">
    <text evidence="5">The sequence shown here is derived from an EMBL/GenBank/DDBJ whole genome shotgun (WGS) entry which is preliminary data.</text>
</comment>
<keyword evidence="2" id="KW-0238">DNA-binding</keyword>
<dbReference type="InterPro" id="IPR036388">
    <property type="entry name" value="WH-like_DNA-bd_sf"/>
</dbReference>
<sequence length="241" mass="26096">MNSFSAGPLGRHRTMHGRVVDWLGERVVSGVYAENSQLPNESELSAQLGVSRGGVREAVKALAAKGMVDPRPRIGTRVLPRSSWNLMDRQVIGWHNTDPAFVRDLLELRLIVEPGAARLAAERVDPDQVEAMSAAYDAMAEHAARLPQDSEEFVAADLAFHLTLLRASGNQLVEQLGRLLESGLQHGLEATSELPGGVETTLPMHRAVLDAVRRGRPDAAARACRKLIETTAAAMAARTES</sequence>
<keyword evidence="6" id="KW-1185">Reference proteome</keyword>
<reference evidence="5 6" key="1">
    <citation type="submission" date="2019-10" db="EMBL/GenBank/DDBJ databases">
        <title>Nocardia macrotermitis sp. nov. and Nocardia aurantia sp. nov., isolated from the gut of fungus growing-termite Macrotermes natalensis.</title>
        <authorList>
            <person name="Benndorf R."/>
            <person name="Schwitalla J."/>
            <person name="Martin K."/>
            <person name="De Beer W."/>
            <person name="Kaster A.-K."/>
            <person name="Vollmers J."/>
            <person name="Poulsen M."/>
            <person name="Beemelmanns C."/>
        </authorList>
    </citation>
    <scope>NUCLEOTIDE SEQUENCE [LARGE SCALE GENOMIC DNA]</scope>
    <source>
        <strain evidence="5 6">RB20</strain>
    </source>
</reference>
<dbReference type="Pfam" id="PF00392">
    <property type="entry name" value="GntR"/>
    <property type="match status" value="1"/>
</dbReference>
<dbReference type="CDD" id="cd07377">
    <property type="entry name" value="WHTH_GntR"/>
    <property type="match status" value="1"/>
</dbReference>
<dbReference type="SMART" id="SM00345">
    <property type="entry name" value="HTH_GNTR"/>
    <property type="match status" value="1"/>
</dbReference>
<dbReference type="InterPro" id="IPR011711">
    <property type="entry name" value="GntR_C"/>
</dbReference>
<evidence type="ECO:0000256" key="2">
    <source>
        <dbReference type="ARBA" id="ARBA00023125"/>
    </source>
</evidence>
<dbReference type="GO" id="GO:0003677">
    <property type="term" value="F:DNA binding"/>
    <property type="evidence" value="ECO:0007669"/>
    <property type="project" value="UniProtKB-KW"/>
</dbReference>
<protein>
    <submittedName>
        <fullName evidence="5">Putative L-lactate dehydrogenase operon regulatory protein</fullName>
    </submittedName>
</protein>
<keyword evidence="1" id="KW-0805">Transcription regulation</keyword>
<evidence type="ECO:0000256" key="1">
    <source>
        <dbReference type="ARBA" id="ARBA00023015"/>
    </source>
</evidence>
<dbReference type="InterPro" id="IPR000524">
    <property type="entry name" value="Tscrpt_reg_HTH_GntR"/>
</dbReference>
<dbReference type="Pfam" id="PF07729">
    <property type="entry name" value="FCD"/>
    <property type="match status" value="1"/>
</dbReference>
<organism evidence="5 6">
    <name type="scientific">Nocardia macrotermitis</name>
    <dbReference type="NCBI Taxonomy" id="2585198"/>
    <lineage>
        <taxon>Bacteria</taxon>
        <taxon>Bacillati</taxon>
        <taxon>Actinomycetota</taxon>
        <taxon>Actinomycetes</taxon>
        <taxon>Mycobacteriales</taxon>
        <taxon>Nocardiaceae</taxon>
        <taxon>Nocardia</taxon>
    </lineage>
</organism>
<dbReference type="SMART" id="SM00895">
    <property type="entry name" value="FCD"/>
    <property type="match status" value="1"/>
</dbReference>
<dbReference type="SUPFAM" id="SSF46785">
    <property type="entry name" value="Winged helix' DNA-binding domain"/>
    <property type="match status" value="1"/>
</dbReference>
<dbReference type="PROSITE" id="PS50949">
    <property type="entry name" value="HTH_GNTR"/>
    <property type="match status" value="1"/>
</dbReference>
<dbReference type="AlphaFoldDB" id="A0A7K0CV79"/>
<dbReference type="GO" id="GO:0003700">
    <property type="term" value="F:DNA-binding transcription factor activity"/>
    <property type="evidence" value="ECO:0007669"/>
    <property type="project" value="InterPro"/>
</dbReference>
<keyword evidence="3" id="KW-0804">Transcription</keyword>
<dbReference type="InterPro" id="IPR008920">
    <property type="entry name" value="TF_FadR/GntR_C"/>
</dbReference>
<dbReference type="Gene3D" id="1.10.10.10">
    <property type="entry name" value="Winged helix-like DNA-binding domain superfamily/Winged helix DNA-binding domain"/>
    <property type="match status" value="1"/>
</dbReference>
<accession>A0A7K0CV79</accession>
<evidence type="ECO:0000259" key="4">
    <source>
        <dbReference type="PROSITE" id="PS50949"/>
    </source>
</evidence>
<dbReference type="Gene3D" id="1.20.120.530">
    <property type="entry name" value="GntR ligand-binding domain-like"/>
    <property type="match status" value="1"/>
</dbReference>
<feature type="domain" description="HTH gntR-type" evidence="4">
    <location>
        <begin position="13"/>
        <end position="81"/>
    </location>
</feature>
<dbReference type="OrthoDB" id="7989071at2"/>
<dbReference type="EMBL" id="WEGK01000001">
    <property type="protein sequence ID" value="MQY17341.1"/>
    <property type="molecule type" value="Genomic_DNA"/>
</dbReference>
<dbReference type="PRINTS" id="PR00035">
    <property type="entry name" value="HTHGNTR"/>
</dbReference>
<name>A0A7K0CV79_9NOCA</name>
<dbReference type="InterPro" id="IPR036390">
    <property type="entry name" value="WH_DNA-bd_sf"/>
</dbReference>